<protein>
    <recommendedName>
        <fullName evidence="3">Phage tail assembly chaperone</fullName>
    </recommendedName>
</protein>
<dbReference type="AlphaFoldDB" id="A0A562R7X0"/>
<evidence type="ECO:0000313" key="1">
    <source>
        <dbReference type="EMBL" id="TWI65169.1"/>
    </source>
</evidence>
<dbReference type="Proteomes" id="UP000318431">
    <property type="component" value="Unassembled WGS sequence"/>
</dbReference>
<comment type="caution">
    <text evidence="1">The sequence shown here is derived from an EMBL/GenBank/DDBJ whole genome shotgun (WGS) entry which is preliminary data.</text>
</comment>
<accession>A0A562R7X0</accession>
<keyword evidence="2" id="KW-1185">Reference proteome</keyword>
<evidence type="ECO:0000313" key="2">
    <source>
        <dbReference type="Proteomes" id="UP000318431"/>
    </source>
</evidence>
<dbReference type="RefSeq" id="WP_158643132.1">
    <property type="nucleotide sequence ID" value="NZ_VLLB01000004.1"/>
</dbReference>
<gene>
    <name evidence="1" type="ORF">IP91_02576</name>
</gene>
<proteinExistence type="predicted"/>
<name>A0A562R7X0_9BURK</name>
<organism evidence="1 2">
    <name type="scientific">Pseudoduganella lurida</name>
    <dbReference type="NCBI Taxonomy" id="1036180"/>
    <lineage>
        <taxon>Bacteria</taxon>
        <taxon>Pseudomonadati</taxon>
        <taxon>Pseudomonadota</taxon>
        <taxon>Betaproteobacteria</taxon>
        <taxon>Burkholderiales</taxon>
        <taxon>Oxalobacteraceae</taxon>
        <taxon>Telluria group</taxon>
        <taxon>Pseudoduganella</taxon>
    </lineage>
</organism>
<reference evidence="1 2" key="1">
    <citation type="journal article" date="2015" name="Stand. Genomic Sci.">
        <title>Genomic Encyclopedia of Bacterial and Archaeal Type Strains, Phase III: the genomes of soil and plant-associated and newly described type strains.</title>
        <authorList>
            <person name="Whitman W.B."/>
            <person name="Woyke T."/>
            <person name="Klenk H.P."/>
            <person name="Zhou Y."/>
            <person name="Lilburn T.G."/>
            <person name="Beck B.J."/>
            <person name="De Vos P."/>
            <person name="Vandamme P."/>
            <person name="Eisen J.A."/>
            <person name="Garrity G."/>
            <person name="Hugenholtz P."/>
            <person name="Kyrpides N.C."/>
        </authorList>
    </citation>
    <scope>NUCLEOTIDE SEQUENCE [LARGE SCALE GENOMIC DNA]</scope>
    <source>
        <strain evidence="1 2">CGMCC 1.10822</strain>
    </source>
</reference>
<dbReference type="OrthoDB" id="8778402at2"/>
<evidence type="ECO:0008006" key="3">
    <source>
        <dbReference type="Google" id="ProtNLM"/>
    </source>
</evidence>
<sequence length="107" mass="12168">MFKIALSATYRIKIHVEIPAESGKIDKSDFTAEFKRCDLEKLDELRKEPQRDVIRAVLVGWDGLVDEDNNAVPFNEATREAVLAIPQAMFALIETFWSSVQTAKQKN</sequence>
<dbReference type="EMBL" id="VLLB01000004">
    <property type="protein sequence ID" value="TWI65169.1"/>
    <property type="molecule type" value="Genomic_DNA"/>
</dbReference>